<dbReference type="RefSeq" id="WP_042739663.1">
    <property type="nucleotide sequence ID" value="NZ_BKAX01000001.1"/>
</dbReference>
<protein>
    <submittedName>
        <fullName evidence="2">Uncharacterized protein</fullName>
    </submittedName>
</protein>
<dbReference type="EMBL" id="BKAX01000001">
    <property type="protein sequence ID" value="GEQ04540.1"/>
    <property type="molecule type" value="Genomic_DNA"/>
</dbReference>
<name>A0A0D0SK92_STAGA</name>
<sequence>MITREFIKQNLECSDIYAQKLIEWANGDEKKVYDLFIQKLHERRTRPAICEVK</sequence>
<evidence type="ECO:0000313" key="2">
    <source>
        <dbReference type="EMBL" id="SUM32093.1"/>
    </source>
</evidence>
<dbReference type="AlphaFoldDB" id="A0A0D0SK92"/>
<gene>
    <name evidence="2" type="ORF">NCTC12195_01533</name>
    <name evidence="1" type="ORF">SGA02_03680</name>
</gene>
<accession>A0A0D0SK92</accession>
<dbReference type="Proteomes" id="UP000321057">
    <property type="component" value="Unassembled WGS sequence"/>
</dbReference>
<dbReference type="Proteomes" id="UP000255277">
    <property type="component" value="Unassembled WGS sequence"/>
</dbReference>
<evidence type="ECO:0000313" key="4">
    <source>
        <dbReference type="Proteomes" id="UP000321057"/>
    </source>
</evidence>
<dbReference type="STRING" id="1293.SH09_10815"/>
<evidence type="ECO:0000313" key="3">
    <source>
        <dbReference type="Proteomes" id="UP000255277"/>
    </source>
</evidence>
<keyword evidence="4" id="KW-1185">Reference proteome</keyword>
<evidence type="ECO:0000313" key="1">
    <source>
        <dbReference type="EMBL" id="GEQ04540.1"/>
    </source>
</evidence>
<dbReference type="EMBL" id="UHDK01000001">
    <property type="protein sequence ID" value="SUM32093.1"/>
    <property type="molecule type" value="Genomic_DNA"/>
</dbReference>
<proteinExistence type="predicted"/>
<organism evidence="2 3">
    <name type="scientific">Staphylococcus gallinarum</name>
    <dbReference type="NCBI Taxonomy" id="1293"/>
    <lineage>
        <taxon>Bacteria</taxon>
        <taxon>Bacillati</taxon>
        <taxon>Bacillota</taxon>
        <taxon>Bacilli</taxon>
        <taxon>Bacillales</taxon>
        <taxon>Staphylococcaceae</taxon>
        <taxon>Staphylococcus</taxon>
    </lineage>
</organism>
<reference evidence="1 4" key="2">
    <citation type="submission" date="2019-07" db="EMBL/GenBank/DDBJ databases">
        <title>Whole genome shotgun sequence of Staphylococcus gallinarum NBRC 109767.</title>
        <authorList>
            <person name="Hosoyama A."/>
            <person name="Uohara A."/>
            <person name="Ohji S."/>
            <person name="Ichikawa N."/>
        </authorList>
    </citation>
    <scope>NUCLEOTIDE SEQUENCE [LARGE SCALE GENOMIC DNA]</scope>
    <source>
        <strain evidence="1 4">NBRC 109767</strain>
    </source>
</reference>
<reference evidence="2 3" key="1">
    <citation type="submission" date="2018-06" db="EMBL/GenBank/DDBJ databases">
        <authorList>
            <consortium name="Pathogen Informatics"/>
            <person name="Doyle S."/>
        </authorList>
    </citation>
    <scope>NUCLEOTIDE SEQUENCE [LARGE SCALE GENOMIC DNA]</scope>
    <source>
        <strain evidence="2 3">NCTC12195</strain>
    </source>
</reference>